<dbReference type="NCBIfam" id="NF002320">
    <property type="entry name" value="PRK01259.1"/>
    <property type="match status" value="1"/>
</dbReference>
<comment type="function">
    <text evidence="10 12">Involved in the biosynthesis of the central metabolite phospho-alpha-D-ribosyl-1-pyrophosphate (PRPP) via the transfer of pyrophosphoryl group from ATP to 1-hydroxyl of ribose-5-phosphate (Rib-5-P).</text>
</comment>
<feature type="binding site" evidence="12">
    <location>
        <position position="127"/>
    </location>
    <ligand>
        <name>Mg(2+)</name>
        <dbReference type="ChEBI" id="CHEBI:18420"/>
    </ligand>
</feature>
<comment type="subunit">
    <text evidence="12">Homohexamer.</text>
</comment>
<keyword evidence="2 12" id="KW-0808">Transferase</keyword>
<dbReference type="GO" id="GO:0002189">
    <property type="term" value="C:ribose phosphate diphosphokinase complex"/>
    <property type="evidence" value="ECO:0007669"/>
    <property type="project" value="TreeGrafter"/>
</dbReference>
<evidence type="ECO:0000256" key="12">
    <source>
        <dbReference type="HAMAP-Rule" id="MF_00583"/>
    </source>
</evidence>
<evidence type="ECO:0000256" key="1">
    <source>
        <dbReference type="ARBA" id="ARBA00004996"/>
    </source>
</evidence>
<evidence type="ECO:0000256" key="5">
    <source>
        <dbReference type="ARBA" id="ARBA00022741"/>
    </source>
</evidence>
<dbReference type="SMART" id="SM01400">
    <property type="entry name" value="Pribosyltran_N"/>
    <property type="match status" value="1"/>
</dbReference>
<comment type="caution">
    <text evidence="14">The sequence shown here is derived from an EMBL/GenBank/DDBJ whole genome shotgun (WGS) entry which is preliminary data.</text>
</comment>
<comment type="catalytic activity">
    <reaction evidence="9 12">
        <text>D-ribose 5-phosphate + ATP = 5-phospho-alpha-D-ribose 1-diphosphate + AMP + H(+)</text>
        <dbReference type="Rhea" id="RHEA:15609"/>
        <dbReference type="ChEBI" id="CHEBI:15378"/>
        <dbReference type="ChEBI" id="CHEBI:30616"/>
        <dbReference type="ChEBI" id="CHEBI:58017"/>
        <dbReference type="ChEBI" id="CHEBI:78346"/>
        <dbReference type="ChEBI" id="CHEBI:456215"/>
        <dbReference type="EC" id="2.7.6.1"/>
    </reaction>
</comment>
<dbReference type="GO" id="GO:0005524">
    <property type="term" value="F:ATP binding"/>
    <property type="evidence" value="ECO:0007669"/>
    <property type="project" value="UniProtKB-KW"/>
</dbReference>
<feature type="binding site" evidence="12">
    <location>
        <begin position="220"/>
        <end position="224"/>
    </location>
    <ligand>
        <name>D-ribose 5-phosphate</name>
        <dbReference type="ChEBI" id="CHEBI:78346"/>
    </ligand>
</feature>
<dbReference type="InterPro" id="IPR029057">
    <property type="entry name" value="PRTase-like"/>
</dbReference>
<dbReference type="PROSITE" id="PS00114">
    <property type="entry name" value="PRPP_SYNTHASE"/>
    <property type="match status" value="1"/>
</dbReference>
<dbReference type="InterPro" id="IPR037515">
    <property type="entry name" value="Rib-P_diPkinase_bac"/>
</dbReference>
<evidence type="ECO:0000256" key="7">
    <source>
        <dbReference type="ARBA" id="ARBA00022840"/>
    </source>
</evidence>
<dbReference type="NCBIfam" id="TIGR01251">
    <property type="entry name" value="ribP_PPkin"/>
    <property type="match status" value="1"/>
</dbReference>
<dbReference type="STRING" id="1094564.MCW_00162"/>
<dbReference type="EC" id="2.7.6.1" evidence="12"/>
<evidence type="ECO:0000313" key="15">
    <source>
        <dbReference type="Proteomes" id="UP000002646"/>
    </source>
</evidence>
<dbReference type="InterPro" id="IPR000836">
    <property type="entry name" value="PRTase_dom"/>
</dbReference>
<dbReference type="EMBL" id="AILX01000005">
    <property type="protein sequence ID" value="EJF86266.1"/>
    <property type="molecule type" value="Genomic_DNA"/>
</dbReference>
<evidence type="ECO:0000256" key="10">
    <source>
        <dbReference type="ARBA" id="ARBA00054914"/>
    </source>
</evidence>
<dbReference type="HOGENOM" id="CLU_033546_2_0_5"/>
<comment type="pathway">
    <text evidence="1 12">Metabolic intermediate biosynthesis; 5-phospho-alpha-D-ribose 1-diphosphate biosynthesis; 5-phospho-alpha-D-ribose 1-diphosphate from D-ribose 5-phosphate (route I): step 1/1.</text>
</comment>
<feature type="binding site" evidence="12">
    <location>
        <begin position="34"/>
        <end position="36"/>
    </location>
    <ligand>
        <name>ATP</name>
        <dbReference type="ChEBI" id="CHEBI:30616"/>
    </ligand>
</feature>
<evidence type="ECO:0000256" key="3">
    <source>
        <dbReference type="ARBA" id="ARBA00022723"/>
    </source>
</evidence>
<dbReference type="Pfam" id="PF13793">
    <property type="entry name" value="Pribosyltran_N"/>
    <property type="match status" value="1"/>
</dbReference>
<dbReference type="HAMAP" id="MF_00583_B">
    <property type="entry name" value="RibP_PPkinase_B"/>
    <property type="match status" value="1"/>
</dbReference>
<organism evidence="14 15">
    <name type="scientific">Cardidatus Bartonella washoeensis 085-0475</name>
    <dbReference type="NCBI Taxonomy" id="1094564"/>
    <lineage>
        <taxon>Bacteria</taxon>
        <taxon>Pseudomonadati</taxon>
        <taxon>Pseudomonadota</taxon>
        <taxon>Alphaproteobacteria</taxon>
        <taxon>Hyphomicrobiales</taxon>
        <taxon>Bartonellaceae</taxon>
        <taxon>Bartonella</taxon>
    </lineage>
</organism>
<dbReference type="GO" id="GO:0016301">
    <property type="term" value="F:kinase activity"/>
    <property type="evidence" value="ECO:0007669"/>
    <property type="project" value="UniProtKB-KW"/>
</dbReference>
<evidence type="ECO:0000256" key="2">
    <source>
        <dbReference type="ARBA" id="ARBA00022679"/>
    </source>
</evidence>
<evidence type="ECO:0000256" key="4">
    <source>
        <dbReference type="ARBA" id="ARBA00022727"/>
    </source>
</evidence>
<evidence type="ECO:0000256" key="11">
    <source>
        <dbReference type="ARBA" id="ARBA00061444"/>
    </source>
</evidence>
<protein>
    <recommendedName>
        <fullName evidence="12">Ribose-phosphate pyrophosphokinase</fullName>
        <shortName evidence="12">RPPK</shortName>
        <ecNumber evidence="12">2.7.6.1</ecNumber>
    </recommendedName>
    <alternativeName>
        <fullName evidence="12">5-phospho-D-ribosyl alpha-1-diphosphate synthase</fullName>
    </alternativeName>
    <alternativeName>
        <fullName evidence="12">Phosphoribosyl diphosphate synthase</fullName>
    </alternativeName>
    <alternativeName>
        <fullName evidence="12">Phosphoribosyl pyrophosphate synthase</fullName>
        <shortName evidence="12">P-Rib-PP synthase</shortName>
        <shortName evidence="12">PRPP synthase</shortName>
        <shortName evidence="12">PRPPase</shortName>
    </alternativeName>
</protein>
<dbReference type="Proteomes" id="UP000002646">
    <property type="component" value="Unassembled WGS sequence"/>
</dbReference>
<feature type="active site" evidence="12">
    <location>
        <position position="190"/>
    </location>
</feature>
<dbReference type="InterPro" id="IPR000842">
    <property type="entry name" value="PRib_PP_synth_CS"/>
</dbReference>
<evidence type="ECO:0000259" key="13">
    <source>
        <dbReference type="Pfam" id="PF13793"/>
    </source>
</evidence>
<keyword evidence="6 12" id="KW-0418">Kinase</keyword>
<comment type="cofactor">
    <cofactor evidence="12">
        <name>Mg(2+)</name>
        <dbReference type="ChEBI" id="CHEBI:18420"/>
    </cofactor>
    <text evidence="12">Binds 2 Mg(2+) ions per subunit.</text>
</comment>
<keyword evidence="4 12" id="KW-0545">Nucleotide biosynthesis</keyword>
<comment type="subcellular location">
    <subcellularLocation>
        <location evidence="12">Cytoplasm</location>
    </subcellularLocation>
</comment>
<reference evidence="14 15" key="1">
    <citation type="submission" date="2012-03" db="EMBL/GenBank/DDBJ databases">
        <title>The Genome Sequence of Bartonella washoensis 085-0475.</title>
        <authorList>
            <consortium name="The Broad Institute Genome Sequencing Platform"/>
            <consortium name="The Broad Institute Genome Sequencing Center for Infectious Disease"/>
            <person name="Feldgarden M."/>
            <person name="Kirby J."/>
            <person name="Kosoy M."/>
            <person name="Birtles R."/>
            <person name="Probert W.S."/>
            <person name="Chiaraviglio L."/>
            <person name="Young S.K."/>
            <person name="Zeng Q."/>
            <person name="Gargeya S."/>
            <person name="Fitzgerald M."/>
            <person name="Haas B."/>
            <person name="Abouelleil A."/>
            <person name="Alvarado L."/>
            <person name="Arachchi H.M."/>
            <person name="Berlin A."/>
            <person name="Chapman S.B."/>
            <person name="Gearin G."/>
            <person name="Goldberg J."/>
            <person name="Griggs A."/>
            <person name="Gujja S."/>
            <person name="Hansen M."/>
            <person name="Heiman D."/>
            <person name="Howarth C."/>
            <person name="Larimer J."/>
            <person name="Lui A."/>
            <person name="MacDonald P.J.P."/>
            <person name="McCowen C."/>
            <person name="Montmayeur A."/>
            <person name="Murphy C."/>
            <person name="Neiman D."/>
            <person name="Pearson M."/>
            <person name="Priest M."/>
            <person name="Roberts A."/>
            <person name="Saif S."/>
            <person name="Shea T."/>
            <person name="Sisk P."/>
            <person name="Stolte C."/>
            <person name="Sykes S."/>
            <person name="Wortman J."/>
            <person name="Nusbaum C."/>
            <person name="Birren B."/>
        </authorList>
    </citation>
    <scope>NUCLEOTIDE SEQUENCE [LARGE SCALE GENOMIC DNA]</scope>
    <source>
        <strain evidence="14 15">085-0475</strain>
    </source>
</reference>
<keyword evidence="7 12" id="KW-0067">ATP-binding</keyword>
<dbReference type="GO" id="GO:0000287">
    <property type="term" value="F:magnesium ion binding"/>
    <property type="evidence" value="ECO:0007669"/>
    <property type="project" value="UniProtKB-UniRule"/>
</dbReference>
<evidence type="ECO:0000256" key="9">
    <source>
        <dbReference type="ARBA" id="ARBA00049535"/>
    </source>
</evidence>
<accession>J0QKY5</accession>
<sequence length="310" mass="33730">MKLFCGNSNPRLAEDVANYLNIPLGKATVKRFADQEIFVELHENVRGQDVFVLQSSSYPANDHLMELLIMIDALRRSSARRITAVIPYFGYARQDRKPGPRTPISAKLVANLITEAGAHRVLTLDLHAGQIQGFFDIPTDNLYAVPVISRDVKIHYSLENVIVVSPDVGGVVRARSLAKRLNSLLAIVDKRRERPGESEVMNIIGDVSGKDCLLLDDIVDSGGTLCNAASALLKHGANSVTAYITHGVLSGNAIERITNSEMKELVITDSIMPTQAIEKAHNIRVLPIADLIGEAIARTAAEQSVSSLFG</sequence>
<dbReference type="GO" id="GO:0009156">
    <property type="term" value="P:ribonucleoside monophosphate biosynthetic process"/>
    <property type="evidence" value="ECO:0007669"/>
    <property type="project" value="InterPro"/>
</dbReference>
<feature type="domain" description="Ribose-phosphate pyrophosphokinase N-terminal" evidence="13">
    <location>
        <begin position="1"/>
        <end position="117"/>
    </location>
</feature>
<evidence type="ECO:0000256" key="6">
    <source>
        <dbReference type="ARBA" id="ARBA00022777"/>
    </source>
</evidence>
<gene>
    <name evidence="12" type="primary">prs</name>
    <name evidence="14" type="ORF">MCW_00162</name>
</gene>
<dbReference type="OrthoDB" id="9777067at2"/>
<evidence type="ECO:0000313" key="14">
    <source>
        <dbReference type="EMBL" id="EJF86266.1"/>
    </source>
</evidence>
<evidence type="ECO:0000256" key="8">
    <source>
        <dbReference type="ARBA" id="ARBA00022842"/>
    </source>
</evidence>
<dbReference type="Pfam" id="PF14572">
    <property type="entry name" value="Pribosyl_synth"/>
    <property type="match status" value="1"/>
</dbReference>
<feature type="binding site" evidence="12">
    <location>
        <position position="192"/>
    </location>
    <ligand>
        <name>D-ribose 5-phosphate</name>
        <dbReference type="ChEBI" id="CHEBI:78346"/>
    </ligand>
</feature>
<dbReference type="InterPro" id="IPR029099">
    <property type="entry name" value="Pribosyltran_N"/>
</dbReference>
<dbReference type="SUPFAM" id="SSF53271">
    <property type="entry name" value="PRTase-like"/>
    <property type="match status" value="1"/>
</dbReference>
<dbReference type="GO" id="GO:0006164">
    <property type="term" value="P:purine nucleotide biosynthetic process"/>
    <property type="evidence" value="ECO:0007669"/>
    <property type="project" value="TreeGrafter"/>
</dbReference>
<dbReference type="CDD" id="cd06223">
    <property type="entry name" value="PRTases_typeI"/>
    <property type="match status" value="1"/>
</dbReference>
<name>J0QKY5_9HYPH</name>
<dbReference type="RefSeq" id="WP_006924980.1">
    <property type="nucleotide sequence ID" value="NZ_JH725101.1"/>
</dbReference>
<dbReference type="GO" id="GO:0004749">
    <property type="term" value="F:ribose phosphate diphosphokinase activity"/>
    <property type="evidence" value="ECO:0007669"/>
    <property type="project" value="UniProtKB-UniRule"/>
</dbReference>
<comment type="similarity">
    <text evidence="11 12">Belongs to the ribose-phosphate pyrophosphokinase family. Class I subfamily.</text>
</comment>
<dbReference type="GO" id="GO:0005737">
    <property type="term" value="C:cytoplasm"/>
    <property type="evidence" value="ECO:0007669"/>
    <property type="project" value="UniProtKB-SubCell"/>
</dbReference>
<dbReference type="GO" id="GO:0006015">
    <property type="term" value="P:5-phosphoribose 1-diphosphate biosynthetic process"/>
    <property type="evidence" value="ECO:0007669"/>
    <property type="project" value="UniProtKB-UniRule"/>
</dbReference>
<keyword evidence="3 12" id="KW-0479">Metal-binding</keyword>
<dbReference type="UniPathway" id="UPA00087">
    <property type="reaction ID" value="UER00172"/>
</dbReference>
<dbReference type="Gene3D" id="3.40.50.2020">
    <property type="match status" value="2"/>
</dbReference>
<feature type="binding site" evidence="12">
    <location>
        <position position="167"/>
    </location>
    <ligand>
        <name>Mg(2+)</name>
        <dbReference type="ChEBI" id="CHEBI:18420"/>
    </ligand>
</feature>
<dbReference type="PANTHER" id="PTHR10210">
    <property type="entry name" value="RIBOSE-PHOSPHATE DIPHOSPHOKINASE FAMILY MEMBER"/>
    <property type="match status" value="1"/>
</dbReference>
<keyword evidence="12" id="KW-0963">Cytoplasm</keyword>
<dbReference type="PATRIC" id="fig|1094564.3.peg.217"/>
<dbReference type="FunFam" id="3.40.50.2020:FF:000001">
    <property type="entry name" value="Ribose-phosphate pyrophosphokinase"/>
    <property type="match status" value="1"/>
</dbReference>
<feature type="binding site" evidence="12">
    <location>
        <position position="216"/>
    </location>
    <ligand>
        <name>D-ribose 5-phosphate</name>
        <dbReference type="ChEBI" id="CHEBI:78346"/>
    </ligand>
</feature>
<dbReference type="AlphaFoldDB" id="J0QKY5"/>
<dbReference type="PANTHER" id="PTHR10210:SF41">
    <property type="entry name" value="RIBOSE-PHOSPHATE PYROPHOSPHOKINASE 1, CHLOROPLASTIC"/>
    <property type="match status" value="1"/>
</dbReference>
<proteinExistence type="inferred from homology"/>
<keyword evidence="8 12" id="KW-0460">Magnesium</keyword>
<feature type="binding site" evidence="12">
    <location>
        <begin position="93"/>
        <end position="94"/>
    </location>
    <ligand>
        <name>ATP</name>
        <dbReference type="ChEBI" id="CHEBI:30616"/>
    </ligand>
</feature>
<dbReference type="InterPro" id="IPR005946">
    <property type="entry name" value="Rib-P_diPkinase"/>
</dbReference>
<keyword evidence="5 12" id="KW-0547">Nucleotide-binding</keyword>